<dbReference type="InterPro" id="IPR054570">
    <property type="entry name" value="NCC-H_dom"/>
</dbReference>
<feature type="non-terminal residue" evidence="6">
    <location>
        <position position="1"/>
    </location>
</feature>
<evidence type="ECO:0000313" key="6">
    <source>
        <dbReference type="EMBL" id="MBE9238424.1"/>
    </source>
</evidence>
<accession>A0ABR9VIV1</accession>
<keyword evidence="3" id="KW-0605">Phycobilisome</keyword>
<keyword evidence="2" id="KW-0042">Antenna complex</keyword>
<dbReference type="Pfam" id="PF22730">
    <property type="entry name" value="NCC-H"/>
    <property type="match status" value="1"/>
</dbReference>
<evidence type="ECO:0000256" key="1">
    <source>
        <dbReference type="ARBA" id="ARBA00009299"/>
    </source>
</evidence>
<keyword evidence="7" id="KW-1185">Reference proteome</keyword>
<comment type="similarity">
    <text evidence="1">Belongs to the CpcE/RpcE/PecE family.</text>
</comment>
<dbReference type="Proteomes" id="UP000606776">
    <property type="component" value="Unassembled WGS sequence"/>
</dbReference>
<sequence length="154" mass="17408">IQALVDLIRNSDDEYTKKMAAESLGKIGNGNKYAIQALVDLIGNSDDKYTKIRAADSLGKIGNGNEYAIQALVDLIGNSDDEYTKYMAADSLGEITQVEQMAIVITNLQKYLPKDVYQRPYDSFDYGIYQLFWNFAQNLSYPKFYAAWQQGMEN</sequence>
<dbReference type="InterPro" id="IPR011989">
    <property type="entry name" value="ARM-like"/>
</dbReference>
<dbReference type="InterPro" id="IPR016024">
    <property type="entry name" value="ARM-type_fold"/>
</dbReference>
<dbReference type="SUPFAM" id="SSF48371">
    <property type="entry name" value="ARM repeat"/>
    <property type="match status" value="1"/>
</dbReference>
<dbReference type="RefSeq" id="WP_193943912.1">
    <property type="nucleotide sequence ID" value="NZ_JADEWB010000172.1"/>
</dbReference>
<name>A0ABR9VIV1_9CYAN</name>
<evidence type="ECO:0000256" key="4">
    <source>
        <dbReference type="ARBA" id="ARBA00023239"/>
    </source>
</evidence>
<proteinExistence type="inferred from homology"/>
<dbReference type="Pfam" id="PF13646">
    <property type="entry name" value="HEAT_2"/>
    <property type="match status" value="1"/>
</dbReference>
<dbReference type="Gene3D" id="1.25.10.10">
    <property type="entry name" value="Leucine-rich Repeat Variant"/>
    <property type="match status" value="1"/>
</dbReference>
<dbReference type="InterPro" id="IPR004155">
    <property type="entry name" value="PBS_lyase_HEAT"/>
</dbReference>
<dbReference type="SMART" id="SM00567">
    <property type="entry name" value="EZ_HEAT"/>
    <property type="match status" value="2"/>
</dbReference>
<evidence type="ECO:0000313" key="7">
    <source>
        <dbReference type="Proteomes" id="UP000606776"/>
    </source>
</evidence>
<organism evidence="6 7">
    <name type="scientific">Sphaerospermopsis aphanizomenoides LEGE 00250</name>
    <dbReference type="NCBI Taxonomy" id="2777972"/>
    <lineage>
        <taxon>Bacteria</taxon>
        <taxon>Bacillati</taxon>
        <taxon>Cyanobacteriota</taxon>
        <taxon>Cyanophyceae</taxon>
        <taxon>Nostocales</taxon>
        <taxon>Aphanizomenonaceae</taxon>
        <taxon>Sphaerospermopsis</taxon>
        <taxon>Sphaerospermopsis aphanizomenoides</taxon>
    </lineage>
</organism>
<reference evidence="6 7" key="1">
    <citation type="submission" date="2020-10" db="EMBL/GenBank/DDBJ databases">
        <authorList>
            <person name="Castelo-Branco R."/>
            <person name="Eusebio N."/>
            <person name="Adriana R."/>
            <person name="Vieira A."/>
            <person name="Brugerolle De Fraissinette N."/>
            <person name="Rezende De Castro R."/>
            <person name="Schneider M.P."/>
            <person name="Vasconcelos V."/>
            <person name="Leao P.N."/>
        </authorList>
    </citation>
    <scope>NUCLEOTIDE SEQUENCE [LARGE SCALE GENOMIC DNA]</scope>
    <source>
        <strain evidence="6 7">LEGE 00250</strain>
    </source>
</reference>
<feature type="domain" description="NACHT C-terminal Cysteine and Histidine-containing" evidence="5">
    <location>
        <begin position="121"/>
        <end position="149"/>
    </location>
</feature>
<evidence type="ECO:0000259" key="5">
    <source>
        <dbReference type="Pfam" id="PF22730"/>
    </source>
</evidence>
<dbReference type="EMBL" id="JADEWB010000172">
    <property type="protein sequence ID" value="MBE9238424.1"/>
    <property type="molecule type" value="Genomic_DNA"/>
</dbReference>
<evidence type="ECO:0000256" key="2">
    <source>
        <dbReference type="ARBA" id="ARBA00022549"/>
    </source>
</evidence>
<gene>
    <name evidence="6" type="ORF">IQ227_20970</name>
</gene>
<keyword evidence="4" id="KW-0456">Lyase</keyword>
<evidence type="ECO:0000256" key="3">
    <source>
        <dbReference type="ARBA" id="ARBA00022738"/>
    </source>
</evidence>
<comment type="caution">
    <text evidence="6">The sequence shown here is derived from an EMBL/GenBank/DDBJ whole genome shotgun (WGS) entry which is preliminary data.</text>
</comment>
<protein>
    <submittedName>
        <fullName evidence="6">HEAT repeat domain-containing protein</fullName>
    </submittedName>
</protein>